<dbReference type="InterPro" id="IPR047708">
    <property type="entry name" value="CD1871A-like"/>
</dbReference>
<comment type="caution">
    <text evidence="1">The sequence shown here is derived from an EMBL/GenBank/DDBJ whole genome shotgun (WGS) entry which is preliminary data.</text>
</comment>
<dbReference type="NCBIfam" id="NF040920">
    <property type="entry name" value="CD1871A_fam"/>
    <property type="match status" value="1"/>
</dbReference>
<accession>N2ADL7</accession>
<evidence type="ECO:0008006" key="3">
    <source>
        <dbReference type="Google" id="ProtNLM"/>
    </source>
</evidence>
<protein>
    <recommendedName>
        <fullName evidence="3">Thioredoxin</fullName>
    </recommendedName>
</protein>
<keyword evidence="2" id="KW-1185">Reference proteome</keyword>
<reference evidence="1 2" key="1">
    <citation type="journal article" date="2014" name="Genome Announc.">
        <title>Draft genome sequences of the altered schaedler flora, a defined bacterial community from gnotobiotic mice.</title>
        <authorList>
            <person name="Wannemuehler M.J."/>
            <person name="Overstreet A.M."/>
            <person name="Ward D.V."/>
            <person name="Phillips G.J."/>
        </authorList>
    </citation>
    <scope>NUCLEOTIDE SEQUENCE [LARGE SCALE GENOMIC DNA]</scope>
    <source>
        <strain evidence="1 2">ASF492</strain>
    </source>
</reference>
<name>N2ADL7_9FIRM</name>
<dbReference type="PATRIC" id="fig|1235802.3.peg.3425"/>
<gene>
    <name evidence="1" type="ORF">C823_03238</name>
</gene>
<evidence type="ECO:0000313" key="1">
    <source>
        <dbReference type="EMBL" id="EMZ24553.1"/>
    </source>
</evidence>
<sequence length="49" mass="5176">MRRTGRPDPRGICAAAAGILMMVYGISRGEPAVVLEKAVRVCMECIGIG</sequence>
<dbReference type="HOGENOM" id="CLU_209121_0_1_9"/>
<dbReference type="OrthoDB" id="1698689at2"/>
<dbReference type="Proteomes" id="UP000012589">
    <property type="component" value="Unassembled WGS sequence"/>
</dbReference>
<organism evidence="1 2">
    <name type="scientific">Eubacterium plexicaudatum ASF492</name>
    <dbReference type="NCBI Taxonomy" id="1235802"/>
    <lineage>
        <taxon>Bacteria</taxon>
        <taxon>Bacillati</taxon>
        <taxon>Bacillota</taxon>
        <taxon>Clostridia</taxon>
        <taxon>Eubacteriales</taxon>
        <taxon>Eubacteriaceae</taxon>
        <taxon>Eubacterium</taxon>
    </lineage>
</organism>
<dbReference type="AlphaFoldDB" id="N2ADL7"/>
<proteinExistence type="predicted"/>
<dbReference type="EMBL" id="AQFT01000096">
    <property type="protein sequence ID" value="EMZ24553.1"/>
    <property type="molecule type" value="Genomic_DNA"/>
</dbReference>
<evidence type="ECO:0000313" key="2">
    <source>
        <dbReference type="Proteomes" id="UP000012589"/>
    </source>
</evidence>